<dbReference type="EMBL" id="VIVR01000001">
    <property type="protein sequence ID" value="TWE18562.1"/>
    <property type="molecule type" value="Genomic_DNA"/>
</dbReference>
<evidence type="ECO:0000256" key="1">
    <source>
        <dbReference type="ARBA" id="ARBA00022857"/>
    </source>
</evidence>
<dbReference type="Gene3D" id="3.90.180.10">
    <property type="entry name" value="Medium-chain alcohol dehydrogenases, catalytic domain"/>
    <property type="match status" value="1"/>
</dbReference>
<dbReference type="Pfam" id="PF13602">
    <property type="entry name" value="ADH_zinc_N_2"/>
    <property type="match status" value="1"/>
</dbReference>
<evidence type="ECO:0000259" key="2">
    <source>
        <dbReference type="SMART" id="SM00829"/>
    </source>
</evidence>
<dbReference type="InterPro" id="IPR036291">
    <property type="entry name" value="NAD(P)-bd_dom_sf"/>
</dbReference>
<dbReference type="GO" id="GO:0016491">
    <property type="term" value="F:oxidoreductase activity"/>
    <property type="evidence" value="ECO:0007669"/>
    <property type="project" value="InterPro"/>
</dbReference>
<feature type="domain" description="Enoyl reductase (ER)" evidence="2">
    <location>
        <begin position="10"/>
        <end position="307"/>
    </location>
</feature>
<dbReference type="InterPro" id="IPR020843">
    <property type="entry name" value="ER"/>
</dbReference>
<keyword evidence="1" id="KW-0521">NADP</keyword>
<sequence length="310" mass="31393">MRAVVVKTFGGPEVIEIAEVEIPQPGRGEIRIRTQAVSVHPADAAVRSGAVAHHLPERPQHQLGWDVAGTVDALGEGVDGFRTGDAVIGLSHWFASHNGTHADYAVLPASAVGPAPAGTSVTAAATLPLNGLTALQALELTGLTEGQTLLVSGGAGALGGFAVQLAVGRGLKVIAIAGAADREFITGLGARWVERGEDAVAAVRELAPEGGVDAAVDTALLGTSLLAAVRADGAFVSVRPDTVPDSERGIRVAVIDVRPDGAQLAELAALTEAGLLTPRVDSEYPLAEAAKAHARLAESGTRGGIVLTTT</sequence>
<dbReference type="Pfam" id="PF08240">
    <property type="entry name" value="ADH_N"/>
    <property type="match status" value="1"/>
</dbReference>
<name>A0A561ESG9_9ACTN</name>
<dbReference type="InterPro" id="IPR011032">
    <property type="entry name" value="GroES-like_sf"/>
</dbReference>
<organism evidence="3 4">
    <name type="scientific">Kitasatospora atroaurantiaca</name>
    <dbReference type="NCBI Taxonomy" id="285545"/>
    <lineage>
        <taxon>Bacteria</taxon>
        <taxon>Bacillati</taxon>
        <taxon>Actinomycetota</taxon>
        <taxon>Actinomycetes</taxon>
        <taxon>Kitasatosporales</taxon>
        <taxon>Streptomycetaceae</taxon>
        <taxon>Kitasatospora</taxon>
    </lineage>
</organism>
<evidence type="ECO:0000313" key="4">
    <source>
        <dbReference type="Proteomes" id="UP000318416"/>
    </source>
</evidence>
<dbReference type="InterPro" id="IPR051603">
    <property type="entry name" value="Zinc-ADH_QOR/CCCR"/>
</dbReference>
<reference evidence="3 4" key="1">
    <citation type="submission" date="2019-06" db="EMBL/GenBank/DDBJ databases">
        <title>Sequencing the genomes of 1000 actinobacteria strains.</title>
        <authorList>
            <person name="Klenk H.-P."/>
        </authorList>
    </citation>
    <scope>NUCLEOTIDE SEQUENCE [LARGE SCALE GENOMIC DNA]</scope>
    <source>
        <strain evidence="3 4">DSM 41649</strain>
    </source>
</reference>
<dbReference type="SUPFAM" id="SSF50129">
    <property type="entry name" value="GroES-like"/>
    <property type="match status" value="1"/>
</dbReference>
<dbReference type="PANTHER" id="PTHR44154:SF1">
    <property type="entry name" value="QUINONE OXIDOREDUCTASE"/>
    <property type="match status" value="1"/>
</dbReference>
<dbReference type="SUPFAM" id="SSF51735">
    <property type="entry name" value="NAD(P)-binding Rossmann-fold domains"/>
    <property type="match status" value="1"/>
</dbReference>
<protein>
    <submittedName>
        <fullName evidence="3">NADPH:quinone reductase-like Zn-dependent oxidoreductase</fullName>
    </submittedName>
</protein>
<proteinExistence type="predicted"/>
<keyword evidence="4" id="KW-1185">Reference proteome</keyword>
<dbReference type="PANTHER" id="PTHR44154">
    <property type="entry name" value="QUINONE OXIDOREDUCTASE"/>
    <property type="match status" value="1"/>
</dbReference>
<dbReference type="Gene3D" id="3.40.50.720">
    <property type="entry name" value="NAD(P)-binding Rossmann-like Domain"/>
    <property type="match status" value="1"/>
</dbReference>
<accession>A0A561ESG9</accession>
<dbReference type="CDD" id="cd05289">
    <property type="entry name" value="MDR_like_2"/>
    <property type="match status" value="1"/>
</dbReference>
<evidence type="ECO:0000313" key="3">
    <source>
        <dbReference type="EMBL" id="TWE18562.1"/>
    </source>
</evidence>
<dbReference type="RefSeq" id="WP_145791902.1">
    <property type="nucleotide sequence ID" value="NZ_BAAABR010000080.1"/>
</dbReference>
<dbReference type="Proteomes" id="UP000318416">
    <property type="component" value="Unassembled WGS sequence"/>
</dbReference>
<comment type="caution">
    <text evidence="3">The sequence shown here is derived from an EMBL/GenBank/DDBJ whole genome shotgun (WGS) entry which is preliminary data.</text>
</comment>
<dbReference type="AlphaFoldDB" id="A0A561ESG9"/>
<dbReference type="InterPro" id="IPR013154">
    <property type="entry name" value="ADH-like_N"/>
</dbReference>
<dbReference type="SMART" id="SM00829">
    <property type="entry name" value="PKS_ER"/>
    <property type="match status" value="1"/>
</dbReference>
<gene>
    <name evidence="3" type="ORF">FB465_3642</name>
</gene>
<dbReference type="OrthoDB" id="9787435at2"/>